<proteinExistence type="predicted"/>
<dbReference type="EMBL" id="NBIV01000363">
    <property type="protein sequence ID" value="PXF40071.1"/>
    <property type="molecule type" value="Genomic_DNA"/>
</dbReference>
<reference evidence="1 2" key="1">
    <citation type="journal article" date="2018" name="Mol. Biol. Evol.">
        <title>Analysis of the draft genome of the red seaweed Gracilariopsis chorda provides insights into genome size evolution in Rhodophyta.</title>
        <authorList>
            <person name="Lee J."/>
            <person name="Yang E.C."/>
            <person name="Graf L."/>
            <person name="Yang J.H."/>
            <person name="Qiu H."/>
            <person name="Zel Zion U."/>
            <person name="Chan C.X."/>
            <person name="Stephens T.G."/>
            <person name="Weber A.P.M."/>
            <person name="Boo G.H."/>
            <person name="Boo S.M."/>
            <person name="Kim K.M."/>
            <person name="Shin Y."/>
            <person name="Jung M."/>
            <person name="Lee S.J."/>
            <person name="Yim H.S."/>
            <person name="Lee J.H."/>
            <person name="Bhattacharya D."/>
            <person name="Yoon H.S."/>
        </authorList>
    </citation>
    <scope>NUCLEOTIDE SEQUENCE [LARGE SCALE GENOMIC DNA]</scope>
    <source>
        <strain evidence="1 2">SKKU-2015</strain>
        <tissue evidence="1">Whole body</tissue>
    </source>
</reference>
<comment type="caution">
    <text evidence="1">The sequence shown here is derived from an EMBL/GenBank/DDBJ whole genome shotgun (WGS) entry which is preliminary data.</text>
</comment>
<dbReference type="Proteomes" id="UP000247409">
    <property type="component" value="Unassembled WGS sequence"/>
</dbReference>
<dbReference type="AlphaFoldDB" id="A0A2V3IDE4"/>
<protein>
    <submittedName>
        <fullName evidence="1">Uncharacterized protein</fullName>
    </submittedName>
</protein>
<gene>
    <name evidence="1" type="ORF">BWQ96_10222</name>
</gene>
<organism evidence="1 2">
    <name type="scientific">Gracilariopsis chorda</name>
    <dbReference type="NCBI Taxonomy" id="448386"/>
    <lineage>
        <taxon>Eukaryota</taxon>
        <taxon>Rhodophyta</taxon>
        <taxon>Florideophyceae</taxon>
        <taxon>Rhodymeniophycidae</taxon>
        <taxon>Gracilariales</taxon>
        <taxon>Gracilariaceae</taxon>
        <taxon>Gracilariopsis</taxon>
    </lineage>
</organism>
<sequence length="265" mass="29804">MTVKNDQDSLLSLSTKGEITAQPHASVLFPDVFGPLSDEDRKIQFNDKKFRKCTKCRAVVRPGQSMRKEGGSVVEEGDGKVHSAGVVVEDLSIAKKRPRSKNEFTKIVQDRGRRITKMKCVFYDEQSTAVNAGNMNYLMEVMTGRDVLYASRYLISPFADCFLDHEGKLNNGAKSEFLKYAVRDNWDIIYPMNGMTWSAVGRGNANTSMESANILDSSIRSYLTVQFHVMNALHYRCNTGDRVTSLRDVITSKMKSVLTHWIIGP</sequence>
<evidence type="ECO:0000313" key="2">
    <source>
        <dbReference type="Proteomes" id="UP000247409"/>
    </source>
</evidence>
<name>A0A2V3IDE4_9FLOR</name>
<evidence type="ECO:0000313" key="1">
    <source>
        <dbReference type="EMBL" id="PXF40071.1"/>
    </source>
</evidence>
<keyword evidence="2" id="KW-1185">Reference proteome</keyword>
<accession>A0A2V3IDE4</accession>